<dbReference type="SUPFAM" id="SSF47616">
    <property type="entry name" value="GST C-terminal domain-like"/>
    <property type="match status" value="1"/>
</dbReference>
<sequence>MKLLMAGPSPFVRKVMVTLHETDQVDAVEYETVVASPTGPSPELIAANPVGKIPALIRPDAPTIYDSRVICRFLDARVQGGLYPERRQWDTLTLEATADGMMDAAVLMVYEARFRPEEKQSAEWVEAQWAKIDRAVSALNTRWISHLRGPLDIGQIAVGCALSYLDFRHAARVWRTGNPALADWYAEFAERPSMQATAPKD</sequence>
<dbReference type="PANTHER" id="PTHR42673:SF4">
    <property type="entry name" value="MALEYLACETOACETATE ISOMERASE"/>
    <property type="match status" value="1"/>
</dbReference>
<comment type="caution">
    <text evidence="2">The sequence shown here is derived from an EMBL/GenBank/DDBJ whole genome shotgun (WGS) entry which is preliminary data.</text>
</comment>
<dbReference type="RefSeq" id="WP_048533052.1">
    <property type="nucleotide sequence ID" value="NZ_CATLQZ010000013.1"/>
</dbReference>
<dbReference type="Pfam" id="PF13409">
    <property type="entry name" value="GST_N_2"/>
    <property type="match status" value="1"/>
</dbReference>
<dbReference type="InterPro" id="IPR004045">
    <property type="entry name" value="Glutathione_S-Trfase_N"/>
</dbReference>
<dbReference type="Gene3D" id="1.20.1050.10">
    <property type="match status" value="1"/>
</dbReference>
<evidence type="ECO:0000313" key="3">
    <source>
        <dbReference type="Proteomes" id="UP000182932"/>
    </source>
</evidence>
<dbReference type="GO" id="GO:0006749">
    <property type="term" value="P:glutathione metabolic process"/>
    <property type="evidence" value="ECO:0007669"/>
    <property type="project" value="TreeGrafter"/>
</dbReference>
<dbReference type="Pfam" id="PF13410">
    <property type="entry name" value="GST_C_2"/>
    <property type="match status" value="1"/>
</dbReference>
<reference evidence="2 3" key="1">
    <citation type="submission" date="2016-10" db="EMBL/GenBank/DDBJ databases">
        <authorList>
            <person name="Varghese N."/>
            <person name="Submissions S."/>
        </authorList>
    </citation>
    <scope>NUCLEOTIDE SEQUENCE [LARGE SCALE GENOMIC DNA]</scope>
    <source>
        <strain evidence="2 3">FF3</strain>
    </source>
</reference>
<dbReference type="GeneID" id="80820993"/>
<gene>
    <name evidence="2" type="ORF">SAMN04487940_13130</name>
</gene>
<dbReference type="CDD" id="cd03049">
    <property type="entry name" value="GST_N_3"/>
    <property type="match status" value="1"/>
</dbReference>
<dbReference type="SUPFAM" id="SSF52833">
    <property type="entry name" value="Thioredoxin-like"/>
    <property type="match status" value="1"/>
</dbReference>
<dbReference type="GO" id="GO:0006559">
    <property type="term" value="P:L-phenylalanine catabolic process"/>
    <property type="evidence" value="ECO:0007669"/>
    <property type="project" value="TreeGrafter"/>
</dbReference>
<organism evidence="2 3">
    <name type="scientific">Marinovum algicola</name>
    <dbReference type="NCBI Taxonomy" id="42444"/>
    <lineage>
        <taxon>Bacteria</taxon>
        <taxon>Pseudomonadati</taxon>
        <taxon>Pseudomonadota</taxon>
        <taxon>Alphaproteobacteria</taxon>
        <taxon>Rhodobacterales</taxon>
        <taxon>Roseobacteraceae</taxon>
        <taxon>Marinovum</taxon>
    </lineage>
</organism>
<keyword evidence="3" id="KW-1185">Reference proteome</keyword>
<dbReference type="GO" id="GO:0016034">
    <property type="term" value="F:maleylacetoacetate isomerase activity"/>
    <property type="evidence" value="ECO:0007669"/>
    <property type="project" value="TreeGrafter"/>
</dbReference>
<evidence type="ECO:0000259" key="1">
    <source>
        <dbReference type="PROSITE" id="PS50404"/>
    </source>
</evidence>
<evidence type="ECO:0000313" key="2">
    <source>
        <dbReference type="EMBL" id="SEK09897.1"/>
    </source>
</evidence>
<dbReference type="PROSITE" id="PS50404">
    <property type="entry name" value="GST_NTER"/>
    <property type="match status" value="1"/>
</dbReference>
<accession>A0A975WF48</accession>
<dbReference type="EMBL" id="FNYY01000031">
    <property type="protein sequence ID" value="SEK09897.1"/>
    <property type="molecule type" value="Genomic_DNA"/>
</dbReference>
<feature type="domain" description="GST N-terminal" evidence="1">
    <location>
        <begin position="1"/>
        <end position="82"/>
    </location>
</feature>
<dbReference type="InterPro" id="IPR036249">
    <property type="entry name" value="Thioredoxin-like_sf"/>
</dbReference>
<dbReference type="GO" id="GO:0004364">
    <property type="term" value="F:glutathione transferase activity"/>
    <property type="evidence" value="ECO:0007669"/>
    <property type="project" value="TreeGrafter"/>
</dbReference>
<dbReference type="Proteomes" id="UP000182932">
    <property type="component" value="Unassembled WGS sequence"/>
</dbReference>
<dbReference type="InterPro" id="IPR036282">
    <property type="entry name" value="Glutathione-S-Trfase_C_sf"/>
</dbReference>
<proteinExistence type="predicted"/>
<protein>
    <submittedName>
        <fullName evidence="2">Glutathione S-transferase</fullName>
    </submittedName>
</protein>
<name>A0A975WF48_9RHOB</name>
<dbReference type="AlphaFoldDB" id="A0A975WF48"/>
<dbReference type="PANTHER" id="PTHR42673">
    <property type="entry name" value="MALEYLACETOACETATE ISOMERASE"/>
    <property type="match status" value="1"/>
</dbReference>
<dbReference type="Gene3D" id="3.40.30.10">
    <property type="entry name" value="Glutaredoxin"/>
    <property type="match status" value="1"/>
</dbReference>
<dbReference type="CDD" id="cd03205">
    <property type="entry name" value="GST_C_6"/>
    <property type="match status" value="1"/>
</dbReference>